<dbReference type="PANTHER" id="PTHR18901:SF38">
    <property type="entry name" value="PSEUDOURIDINE-5'-PHOSPHATASE"/>
    <property type="match status" value="1"/>
</dbReference>
<dbReference type="Gene3D" id="3.40.50.1000">
    <property type="entry name" value="HAD superfamily/HAD-like"/>
    <property type="match status" value="1"/>
</dbReference>
<protein>
    <submittedName>
        <fullName evidence="1">Pseudouridine 5'-phosphatase</fullName>
        <ecNumber evidence="1">3.1.3.96</ecNumber>
    </submittedName>
</protein>
<keyword evidence="2" id="KW-1185">Reference proteome</keyword>
<evidence type="ECO:0000313" key="1">
    <source>
        <dbReference type="EMBL" id="WFD49244.1"/>
    </source>
</evidence>
<dbReference type="Gene3D" id="1.10.150.240">
    <property type="entry name" value="Putative phosphatase, domain 2"/>
    <property type="match status" value="1"/>
</dbReference>
<sequence length="279" mass="30892">MTESPSLGRVRAVLFDMDGLLIDSERIYTDVVNEILRPHGKEQTWEVKSQLMGKPERDATLTLFRALWPPRPGNAEDEARGFSDECPFTIDSFLKERNARLLPAFESVPAMPGAERLVAHLEKNKIPICVATGSKRFNYQIKSGANPTLFRHFGDRAICGDDKAVVGRGKPTPDIFLVAAHHGLGLQHSEEGQQFLDRVRLPGEEHDGTLRGAEHEILVFEDALPGVQAGLAAGMRVVWVPDPNLRKVTEHGPDVGAHQQIDSLEAFQPELWGLPPFDA</sequence>
<dbReference type="EC" id="3.1.3.96" evidence="1"/>
<accession>A0ABY8EUN6</accession>
<dbReference type="GO" id="GO:1990738">
    <property type="term" value="F:pseudouridine 5'-phosphatase activity"/>
    <property type="evidence" value="ECO:0007669"/>
    <property type="project" value="UniProtKB-EC"/>
</dbReference>
<dbReference type="SUPFAM" id="SSF56784">
    <property type="entry name" value="HAD-like"/>
    <property type="match status" value="1"/>
</dbReference>
<organism evidence="1 2">
    <name type="scientific">Malassezia furfur</name>
    <name type="common">Pityriasis versicolor infection agent</name>
    <name type="synonym">Pityrosporum furfur</name>
    <dbReference type="NCBI Taxonomy" id="55194"/>
    <lineage>
        <taxon>Eukaryota</taxon>
        <taxon>Fungi</taxon>
        <taxon>Dikarya</taxon>
        <taxon>Basidiomycota</taxon>
        <taxon>Ustilaginomycotina</taxon>
        <taxon>Malasseziomycetes</taxon>
        <taxon>Malasseziales</taxon>
        <taxon>Malasseziaceae</taxon>
        <taxon>Malassezia</taxon>
    </lineage>
</organism>
<gene>
    <name evidence="1" type="ORF">GLX27_003924</name>
</gene>
<dbReference type="EMBL" id="CP046237">
    <property type="protein sequence ID" value="WFD49244.1"/>
    <property type="molecule type" value="Genomic_DNA"/>
</dbReference>
<dbReference type="InterPro" id="IPR023214">
    <property type="entry name" value="HAD_sf"/>
</dbReference>
<dbReference type="SFLD" id="SFLDG01129">
    <property type="entry name" value="C1.5:_HAD__Beta-PGM__Phosphata"/>
    <property type="match status" value="1"/>
</dbReference>
<name>A0ABY8EUN6_MALFU</name>
<dbReference type="InterPro" id="IPR023198">
    <property type="entry name" value="PGP-like_dom2"/>
</dbReference>
<proteinExistence type="predicted"/>
<evidence type="ECO:0000313" key="2">
    <source>
        <dbReference type="Proteomes" id="UP000818624"/>
    </source>
</evidence>
<reference evidence="1 2" key="1">
    <citation type="journal article" date="2020" name="Elife">
        <title>Loss of centromere function drives karyotype evolution in closely related Malassezia species.</title>
        <authorList>
            <person name="Sankaranarayanan S.R."/>
            <person name="Ianiri G."/>
            <person name="Coelho M.A."/>
            <person name="Reza M.H."/>
            <person name="Thimmappa B.C."/>
            <person name="Ganguly P."/>
            <person name="Vadnala R.N."/>
            <person name="Sun S."/>
            <person name="Siddharthan R."/>
            <person name="Tellgren-Roth C."/>
            <person name="Dawson T.L."/>
            <person name="Heitman J."/>
            <person name="Sanyal K."/>
        </authorList>
    </citation>
    <scope>NUCLEOTIDE SEQUENCE [LARGE SCALE GENOMIC DNA]</scope>
    <source>
        <strain evidence="1">CBS14141</strain>
    </source>
</reference>
<dbReference type="InterPro" id="IPR036412">
    <property type="entry name" value="HAD-like_sf"/>
</dbReference>
<dbReference type="PANTHER" id="PTHR18901">
    <property type="entry name" value="2-DEOXYGLUCOSE-6-PHOSPHATE PHOSPHATASE 2"/>
    <property type="match status" value="1"/>
</dbReference>
<dbReference type="SFLD" id="SFLDS00003">
    <property type="entry name" value="Haloacid_Dehalogenase"/>
    <property type="match status" value="1"/>
</dbReference>
<dbReference type="Proteomes" id="UP000818624">
    <property type="component" value="Chromosome 4"/>
</dbReference>
<keyword evidence="1" id="KW-0378">Hydrolase</keyword>
<dbReference type="Pfam" id="PF00702">
    <property type="entry name" value="Hydrolase"/>
    <property type="match status" value="1"/>
</dbReference>